<dbReference type="InterPro" id="IPR021908">
    <property type="entry name" value="YfbK_C"/>
</dbReference>
<dbReference type="PANTHER" id="PTHR10579">
    <property type="entry name" value="CALCIUM-ACTIVATED CHLORIDE CHANNEL REGULATOR"/>
    <property type="match status" value="1"/>
</dbReference>
<dbReference type="PANTHER" id="PTHR10579:SF43">
    <property type="entry name" value="ZINC FINGER (C3HC4-TYPE RING FINGER) FAMILY PROTEIN"/>
    <property type="match status" value="1"/>
</dbReference>
<dbReference type="PROSITE" id="PS51257">
    <property type="entry name" value="PROKAR_LIPOPROTEIN"/>
    <property type="match status" value="1"/>
</dbReference>
<dbReference type="InterPro" id="IPR036465">
    <property type="entry name" value="vWFA_dom_sf"/>
</dbReference>
<feature type="signal peptide" evidence="1">
    <location>
        <begin position="1"/>
        <end position="38"/>
    </location>
</feature>
<gene>
    <name evidence="3" type="ORF">SAMN02745977_00615</name>
</gene>
<keyword evidence="4" id="KW-1185">Reference proteome</keyword>
<dbReference type="SMART" id="SM00327">
    <property type="entry name" value="VWA"/>
    <property type="match status" value="1"/>
</dbReference>
<accession>A0A1H8E9R6</accession>
<proteinExistence type="predicted"/>
<dbReference type="Proteomes" id="UP000199531">
    <property type="component" value="Unassembled WGS sequence"/>
</dbReference>
<dbReference type="STRING" id="1121117.SAMN02745977_00615"/>
<dbReference type="Pfam" id="PF00092">
    <property type="entry name" value="VWA"/>
    <property type="match status" value="1"/>
</dbReference>
<dbReference type="CDD" id="cd01465">
    <property type="entry name" value="vWA_subgroup"/>
    <property type="match status" value="1"/>
</dbReference>
<evidence type="ECO:0000259" key="2">
    <source>
        <dbReference type="PROSITE" id="PS50234"/>
    </source>
</evidence>
<protein>
    <submittedName>
        <fullName evidence="3">Ca-activated chloride channel family protein</fullName>
    </submittedName>
</protein>
<dbReference type="SUPFAM" id="SSF53300">
    <property type="entry name" value="vWA-like"/>
    <property type="match status" value="1"/>
</dbReference>
<name>A0A1H8E9R6_9BURK</name>
<dbReference type="Pfam" id="PF12034">
    <property type="entry name" value="YfbK_C"/>
    <property type="match status" value="1"/>
</dbReference>
<dbReference type="Pfam" id="PF12450">
    <property type="entry name" value="vWF_A"/>
    <property type="match status" value="1"/>
</dbReference>
<dbReference type="PROSITE" id="PS50234">
    <property type="entry name" value="VWFA"/>
    <property type="match status" value="1"/>
</dbReference>
<feature type="chain" id="PRO_5011628614" evidence="1">
    <location>
        <begin position="39"/>
        <end position="568"/>
    </location>
</feature>
<feature type="domain" description="VWFA" evidence="2">
    <location>
        <begin position="199"/>
        <end position="377"/>
    </location>
</feature>
<dbReference type="InterPro" id="IPR051266">
    <property type="entry name" value="CLCR"/>
</dbReference>
<dbReference type="RefSeq" id="WP_200785709.1">
    <property type="nucleotide sequence ID" value="NZ_FOCW01000001.1"/>
</dbReference>
<evidence type="ECO:0000313" key="4">
    <source>
        <dbReference type="Proteomes" id="UP000199531"/>
    </source>
</evidence>
<sequence length="568" mass="60277">MTPHLRLSSSSLVRGRAPVMAAALAALLLAACGSPSTAPGGARDAVAESKAGALATRAAVRPMAPMAVGGSVLYAPSPTAIEVMRPPANTEKYGEISTNPVHEVAKEPVSTFSIDVDTGSYANVRRFLNDGRLPPVDAVRVEELINYFPYDYPRPAAGSPHPFGVSTEVAHSPWKADAQLVRIAIQAADRTLGSLPPANLVFLVDVSGSMQAPDKLPLVKRTLRLLTEQLRPQDRVTIITYASGEKLVLPPTPGSNKEAILSVVNALQAGGSTAGEAAIQMAYREAQKAWQRNGINRILLATDGDFNVGITDFNTLKGMVAEKRKSGVSLTTLGFGSGNYNERLMEQLADAGDGNYSYIDSEQEAKKVLRQQLTSTLATVAQDVKVQVEFNPATVSQYRLVGYENRLLRKEDFNNDQVDAGDIGAGHAVTALYEVIPAGRPGWVNDSRYQPRAAPAGHGNELAFVQLRYKPVGKSASVLMSTPVAVGAKPLAQASTDMRFATAVASYGQLLRGGQYTGSFGWNDAIALARGAQGADPFGLRKEFVDLAGVARSLSSKPGAQAPLQISR</sequence>
<evidence type="ECO:0000256" key="1">
    <source>
        <dbReference type="SAM" id="SignalP"/>
    </source>
</evidence>
<dbReference type="AlphaFoldDB" id="A0A1H8E9R6"/>
<dbReference type="InterPro" id="IPR002035">
    <property type="entry name" value="VWF_A"/>
</dbReference>
<evidence type="ECO:0000313" key="3">
    <source>
        <dbReference type="EMBL" id="SEN16222.1"/>
    </source>
</evidence>
<dbReference type="Gene3D" id="3.40.50.410">
    <property type="entry name" value="von Willebrand factor, type A domain"/>
    <property type="match status" value="1"/>
</dbReference>
<dbReference type="InterPro" id="IPR022156">
    <property type="entry name" value="Uncharacterised_YfbK_N"/>
</dbReference>
<organism evidence="3 4">
    <name type="scientific">Brachymonas denitrificans DSM 15123</name>
    <dbReference type="NCBI Taxonomy" id="1121117"/>
    <lineage>
        <taxon>Bacteria</taxon>
        <taxon>Pseudomonadati</taxon>
        <taxon>Pseudomonadota</taxon>
        <taxon>Betaproteobacteria</taxon>
        <taxon>Burkholderiales</taxon>
        <taxon>Comamonadaceae</taxon>
        <taxon>Brachymonas</taxon>
    </lineage>
</organism>
<dbReference type="EMBL" id="FOCW01000001">
    <property type="protein sequence ID" value="SEN16222.1"/>
    <property type="molecule type" value="Genomic_DNA"/>
</dbReference>
<keyword evidence="1" id="KW-0732">Signal</keyword>
<reference evidence="3 4" key="1">
    <citation type="submission" date="2016-10" db="EMBL/GenBank/DDBJ databases">
        <authorList>
            <person name="de Groot N.N."/>
        </authorList>
    </citation>
    <scope>NUCLEOTIDE SEQUENCE [LARGE SCALE GENOMIC DNA]</scope>
    <source>
        <strain evidence="3 4">DSM 15123</strain>
    </source>
</reference>